<dbReference type="Pfam" id="PF00069">
    <property type="entry name" value="Pkinase"/>
    <property type="match status" value="1"/>
</dbReference>
<dbReference type="STRING" id="5599.A0A177DAF5"/>
<name>A0A177DAF5_ALTAL</name>
<dbReference type="InterPro" id="IPR000719">
    <property type="entry name" value="Prot_kinase_dom"/>
</dbReference>
<evidence type="ECO:0000313" key="3">
    <source>
        <dbReference type="EMBL" id="OAG16744.1"/>
    </source>
</evidence>
<dbReference type="PANTHER" id="PTHR24359:SF1">
    <property type="entry name" value="INHIBITOR OF NUCLEAR FACTOR KAPPA-B KINASE EPSILON SUBUNIT HOMOLOG 1-RELATED"/>
    <property type="match status" value="1"/>
</dbReference>
<dbReference type="KEGG" id="aalt:CC77DRAFT_1023509"/>
<dbReference type="GO" id="GO:0005524">
    <property type="term" value="F:ATP binding"/>
    <property type="evidence" value="ECO:0007669"/>
    <property type="project" value="InterPro"/>
</dbReference>
<feature type="compositionally biased region" description="Basic and acidic residues" evidence="1">
    <location>
        <begin position="577"/>
        <end position="596"/>
    </location>
</feature>
<sequence length="792" mass="89605">MNAQRRPSSPRSSTSSSRPRDTTQQQYLSGQISASIESTIVGVPHNEAQIRRFLPKGDLTTILSEQALRIYLKELLSESTDEFIDNALSRITGDPEHNEPPRRALLALFLYHQRSGLLHHFRNWLLSQNDFPSDRWLPFDQNRLTNTIPTQYHEYIKDYQYIFIPSTIKEGMHDTFQSKERLPYIGVPLAVTDGSSGTVFTREVAPGHWEEKRKNGLHASADTIKPTVLAFKVFSGGHIGQEAETNFEIERSMLKDLRKSNYTHKMILLDSGSFVIQDETRVIQHCLIFERATYTLEDFLTLEKKAQAPWTGGRLLTNLVDIVQALACLHDHFDTLHLDIKPDNILVFDRPPSQSEDGNLEEAKFEWKISDFGLARKRKAKERTGPLYDRNRSASQSASLPATRPAGRFQAPEVQQRASSKASGASDVWSMGCVILMVLGFVVDGPSRVSELLGSLRLLIQKGGVTDRLFYVTNDTYQWRKVTLWVDYHYEYLDSYKPVIGDVPGVPQMQAAVHPGVVEWSNELFSYCADRPEQPVLKEALGIVFKRVLLIEKSERIGAFSLSKRLADVRDRWKKIEAPSEPQNDHLKSRSLHDPEPNDDNGITTPPHGSDNQGGSPVPSPIVEEPQPVALDHSMLCSAITQISAVSLGEQPRLLEEIRNELRRDPSQVRRPCPLPKCYSHPIHVAIRNKSYEALKELLRIADSDDLNIRCSGCGDRTALEEACEEPGDEKALTLFKPHKSKLEVTKSFCDDHKYMKRYAMNALKELRQDLGQQQKDVGRLRRILSGKSNGS</sequence>
<organism evidence="3 4">
    <name type="scientific">Alternaria alternata</name>
    <name type="common">Alternaria rot fungus</name>
    <name type="synonym">Torula alternata</name>
    <dbReference type="NCBI Taxonomy" id="5599"/>
    <lineage>
        <taxon>Eukaryota</taxon>
        <taxon>Fungi</taxon>
        <taxon>Dikarya</taxon>
        <taxon>Ascomycota</taxon>
        <taxon>Pezizomycotina</taxon>
        <taxon>Dothideomycetes</taxon>
        <taxon>Pleosporomycetidae</taxon>
        <taxon>Pleosporales</taxon>
        <taxon>Pleosporineae</taxon>
        <taxon>Pleosporaceae</taxon>
        <taxon>Alternaria</taxon>
        <taxon>Alternaria sect. Alternaria</taxon>
        <taxon>Alternaria alternata complex</taxon>
    </lineage>
</organism>
<dbReference type="Gene3D" id="1.10.510.10">
    <property type="entry name" value="Transferase(Phosphotransferase) domain 1"/>
    <property type="match status" value="1"/>
</dbReference>
<reference evidence="3 4" key="1">
    <citation type="submission" date="2016-05" db="EMBL/GenBank/DDBJ databases">
        <title>Comparative analysis of secretome profiles of manganese(II)-oxidizing ascomycete fungi.</title>
        <authorList>
            <consortium name="DOE Joint Genome Institute"/>
            <person name="Zeiner C.A."/>
            <person name="Purvine S.O."/>
            <person name="Zink E.M."/>
            <person name="Wu S."/>
            <person name="Pasa-Tolic L."/>
            <person name="Chaput D.L."/>
            <person name="Haridas S."/>
            <person name="Grigoriev I.V."/>
            <person name="Santelli C.M."/>
            <person name="Hansel C.M."/>
        </authorList>
    </citation>
    <scope>NUCLEOTIDE SEQUENCE [LARGE SCALE GENOMIC DNA]</scope>
    <source>
        <strain evidence="3 4">SRC1lrK2f</strain>
    </source>
</reference>
<dbReference type="PROSITE" id="PS50011">
    <property type="entry name" value="PROTEIN_KINASE_DOM"/>
    <property type="match status" value="1"/>
</dbReference>
<accession>A0A177DAF5</accession>
<keyword evidence="4" id="KW-1185">Reference proteome</keyword>
<dbReference type="GeneID" id="29111270"/>
<dbReference type="AlphaFoldDB" id="A0A177DAF5"/>
<evidence type="ECO:0000259" key="2">
    <source>
        <dbReference type="PROSITE" id="PS50011"/>
    </source>
</evidence>
<dbReference type="Proteomes" id="UP000077248">
    <property type="component" value="Unassembled WGS sequence"/>
</dbReference>
<dbReference type="RefSeq" id="XP_018382165.1">
    <property type="nucleotide sequence ID" value="XM_018525676.1"/>
</dbReference>
<dbReference type="InterPro" id="IPR011009">
    <property type="entry name" value="Kinase-like_dom_sf"/>
</dbReference>
<dbReference type="PANTHER" id="PTHR24359">
    <property type="entry name" value="SERINE/THREONINE-PROTEIN KINASE SBK1"/>
    <property type="match status" value="1"/>
</dbReference>
<feature type="region of interest" description="Disordered" evidence="1">
    <location>
        <begin position="1"/>
        <end position="28"/>
    </location>
</feature>
<dbReference type="VEuPathDB" id="FungiDB:CC77DRAFT_1023509"/>
<dbReference type="SMART" id="SM00220">
    <property type="entry name" value="S_TKc"/>
    <property type="match status" value="1"/>
</dbReference>
<feature type="domain" description="Protein kinase" evidence="2">
    <location>
        <begin position="185"/>
        <end position="574"/>
    </location>
</feature>
<protein>
    <recommendedName>
        <fullName evidence="2">Protein kinase domain-containing protein</fullName>
    </recommendedName>
</protein>
<gene>
    <name evidence="3" type="ORF">CC77DRAFT_1023509</name>
</gene>
<dbReference type="SUPFAM" id="SSF56112">
    <property type="entry name" value="Protein kinase-like (PK-like)"/>
    <property type="match status" value="1"/>
</dbReference>
<feature type="region of interest" description="Disordered" evidence="1">
    <location>
        <begin position="772"/>
        <end position="792"/>
    </location>
</feature>
<evidence type="ECO:0000313" key="4">
    <source>
        <dbReference type="Proteomes" id="UP000077248"/>
    </source>
</evidence>
<feature type="compositionally biased region" description="Low complexity" evidence="1">
    <location>
        <begin position="1"/>
        <end position="26"/>
    </location>
</feature>
<feature type="region of interest" description="Disordered" evidence="1">
    <location>
        <begin position="385"/>
        <end position="418"/>
    </location>
</feature>
<dbReference type="EMBL" id="KV441488">
    <property type="protein sequence ID" value="OAG16744.1"/>
    <property type="molecule type" value="Genomic_DNA"/>
</dbReference>
<evidence type="ECO:0000256" key="1">
    <source>
        <dbReference type="SAM" id="MobiDB-lite"/>
    </source>
</evidence>
<dbReference type="OMA" id="HERRDIR"/>
<proteinExistence type="predicted"/>
<dbReference type="GO" id="GO:0004674">
    <property type="term" value="F:protein serine/threonine kinase activity"/>
    <property type="evidence" value="ECO:0007669"/>
    <property type="project" value="TreeGrafter"/>
</dbReference>
<feature type="region of interest" description="Disordered" evidence="1">
    <location>
        <begin position="577"/>
        <end position="625"/>
    </location>
</feature>